<name>A0A3N2Q1C3_SODAK</name>
<accession>A0A3N2Q1C3</accession>
<dbReference type="Proteomes" id="UP000272025">
    <property type="component" value="Unassembled WGS sequence"/>
</dbReference>
<dbReference type="GeneID" id="39584310"/>
<evidence type="ECO:0000313" key="2">
    <source>
        <dbReference type="Proteomes" id="UP000272025"/>
    </source>
</evidence>
<dbReference type="EMBL" id="ML119052">
    <property type="protein sequence ID" value="ROT40506.1"/>
    <property type="molecule type" value="Genomic_DNA"/>
</dbReference>
<gene>
    <name evidence="1" type="ORF">SODALDRAFT_97642</name>
</gene>
<dbReference type="AlphaFoldDB" id="A0A3N2Q1C3"/>
<reference evidence="1 2" key="1">
    <citation type="journal article" date="2018" name="Mol. Ecol.">
        <title>The obligate alkalophilic soda-lake fungus Sodiomyces alkalinus has shifted to a protein diet.</title>
        <authorList>
            <person name="Grum-Grzhimaylo A.A."/>
            <person name="Falkoski D.L."/>
            <person name="van den Heuvel J."/>
            <person name="Valero-Jimenez C.A."/>
            <person name="Min B."/>
            <person name="Choi I.G."/>
            <person name="Lipzen A."/>
            <person name="Daum C.G."/>
            <person name="Aanen D.K."/>
            <person name="Tsang A."/>
            <person name="Henrissat B."/>
            <person name="Bilanenko E.N."/>
            <person name="de Vries R.P."/>
            <person name="van Kan J.A.L."/>
            <person name="Grigoriev I.V."/>
            <person name="Debets A.J.M."/>
        </authorList>
    </citation>
    <scope>NUCLEOTIDE SEQUENCE [LARGE SCALE GENOMIC DNA]</scope>
    <source>
        <strain evidence="1 2">F11</strain>
    </source>
</reference>
<keyword evidence="2" id="KW-1185">Reference proteome</keyword>
<evidence type="ECO:0000313" key="1">
    <source>
        <dbReference type="EMBL" id="ROT40506.1"/>
    </source>
</evidence>
<proteinExistence type="predicted"/>
<protein>
    <submittedName>
        <fullName evidence="1">Uncharacterized protein</fullName>
    </submittedName>
</protein>
<sequence>MKPMMSRPTGLRTCVQDAHVHSVDLSFAFQLSVSSLHCLPLTALEGCDGHGHRQSNMLEESLLGIIAYGEHCLAGCLPDRSGKLSHHVYIPHRMHREMKSTWIKIPKFGHSCALPCRKNHGKLLYYLPPQKSSPFHGNFSSSSPPPFHPRPA</sequence>
<organism evidence="1 2">
    <name type="scientific">Sodiomyces alkalinus (strain CBS 110278 / VKM F-3762 / F11)</name>
    <name type="common">Alkaliphilic filamentous fungus</name>
    <dbReference type="NCBI Taxonomy" id="1314773"/>
    <lineage>
        <taxon>Eukaryota</taxon>
        <taxon>Fungi</taxon>
        <taxon>Dikarya</taxon>
        <taxon>Ascomycota</taxon>
        <taxon>Pezizomycotina</taxon>
        <taxon>Sordariomycetes</taxon>
        <taxon>Hypocreomycetidae</taxon>
        <taxon>Glomerellales</taxon>
        <taxon>Plectosphaerellaceae</taxon>
        <taxon>Sodiomyces</taxon>
    </lineage>
</organism>
<dbReference type="RefSeq" id="XP_028468312.1">
    <property type="nucleotide sequence ID" value="XM_028615833.1"/>
</dbReference>